<comment type="caution">
    <text evidence="1">The sequence shown here is derived from an EMBL/GenBank/DDBJ whole genome shotgun (WGS) entry which is preliminary data.</text>
</comment>
<organism evidence="1 2">
    <name type="scientific">Periplaneta americana</name>
    <name type="common">American cockroach</name>
    <name type="synonym">Blatta americana</name>
    <dbReference type="NCBI Taxonomy" id="6978"/>
    <lineage>
        <taxon>Eukaryota</taxon>
        <taxon>Metazoa</taxon>
        <taxon>Ecdysozoa</taxon>
        <taxon>Arthropoda</taxon>
        <taxon>Hexapoda</taxon>
        <taxon>Insecta</taxon>
        <taxon>Pterygota</taxon>
        <taxon>Neoptera</taxon>
        <taxon>Polyneoptera</taxon>
        <taxon>Dictyoptera</taxon>
        <taxon>Blattodea</taxon>
        <taxon>Blattoidea</taxon>
        <taxon>Blattidae</taxon>
        <taxon>Blattinae</taxon>
        <taxon>Periplaneta</taxon>
    </lineage>
</organism>
<dbReference type="Proteomes" id="UP001148838">
    <property type="component" value="Unassembled WGS sequence"/>
</dbReference>
<name>A0ABQ8THV8_PERAM</name>
<reference evidence="1 2" key="1">
    <citation type="journal article" date="2022" name="Allergy">
        <title>Genome assembly and annotation of Periplaneta americana reveal a comprehensive cockroach allergen profile.</title>
        <authorList>
            <person name="Wang L."/>
            <person name="Xiong Q."/>
            <person name="Saelim N."/>
            <person name="Wang L."/>
            <person name="Nong W."/>
            <person name="Wan A.T."/>
            <person name="Shi M."/>
            <person name="Liu X."/>
            <person name="Cao Q."/>
            <person name="Hui J.H.L."/>
            <person name="Sookrung N."/>
            <person name="Leung T.F."/>
            <person name="Tungtrongchitr A."/>
            <person name="Tsui S.K.W."/>
        </authorList>
    </citation>
    <scope>NUCLEOTIDE SEQUENCE [LARGE SCALE GENOMIC DNA]</scope>
    <source>
        <strain evidence="1">PWHHKU_190912</strain>
    </source>
</reference>
<evidence type="ECO:0000313" key="1">
    <source>
        <dbReference type="EMBL" id="KAJ4445507.1"/>
    </source>
</evidence>
<dbReference type="EMBL" id="JAJSOF020000009">
    <property type="protein sequence ID" value="KAJ4445507.1"/>
    <property type="molecule type" value="Genomic_DNA"/>
</dbReference>
<keyword evidence="2" id="KW-1185">Reference proteome</keyword>
<sequence length="183" mass="21115">MSPGSGTESYPAFAGIGLRENTGKNLNQYATRDAREMVQDGATCYHHTGHHTMKKNEENKGREGEIECGGIRQRGGERKGVGEAKEVERSWRRKKRNIPLTSGLRLRWAGHVARMGESRNASRVLVGRPERKRPLGRPRYRWEDKIKIDLSEVEYDASDWINLVQERDRWRAYVRVAMNLRVL</sequence>
<evidence type="ECO:0000313" key="2">
    <source>
        <dbReference type="Proteomes" id="UP001148838"/>
    </source>
</evidence>
<accession>A0ABQ8THV8</accession>
<proteinExistence type="predicted"/>
<protein>
    <submittedName>
        <fullName evidence="1">Uncharacterized protein</fullName>
    </submittedName>
</protein>
<gene>
    <name evidence="1" type="ORF">ANN_12187</name>
</gene>